<comment type="caution">
    <text evidence="2">The sequence shown here is derived from an EMBL/GenBank/DDBJ whole genome shotgun (WGS) entry which is preliminary data.</text>
</comment>
<accession>A0A150U3K4</accession>
<evidence type="ECO:0000313" key="2">
    <source>
        <dbReference type="EMBL" id="KYG11414.1"/>
    </source>
</evidence>
<proteinExistence type="predicted"/>
<protein>
    <submittedName>
        <fullName evidence="2">Uncharacterized protein</fullName>
    </submittedName>
</protein>
<evidence type="ECO:0000313" key="3">
    <source>
        <dbReference type="Proteomes" id="UP000075502"/>
    </source>
</evidence>
<name>A0A150U3K4_SORCE</name>
<dbReference type="Proteomes" id="UP000075502">
    <property type="component" value="Unassembled WGS sequence"/>
</dbReference>
<evidence type="ECO:0000256" key="1">
    <source>
        <dbReference type="SAM" id="MobiDB-lite"/>
    </source>
</evidence>
<feature type="region of interest" description="Disordered" evidence="1">
    <location>
        <begin position="44"/>
        <end position="68"/>
    </location>
</feature>
<organism evidence="2 3">
    <name type="scientific">Sorangium cellulosum</name>
    <name type="common">Polyangium cellulosum</name>
    <dbReference type="NCBI Taxonomy" id="56"/>
    <lineage>
        <taxon>Bacteria</taxon>
        <taxon>Pseudomonadati</taxon>
        <taxon>Myxococcota</taxon>
        <taxon>Polyangia</taxon>
        <taxon>Polyangiales</taxon>
        <taxon>Polyangiaceae</taxon>
        <taxon>Sorangium</taxon>
    </lineage>
</organism>
<feature type="region of interest" description="Disordered" evidence="1">
    <location>
        <begin position="81"/>
        <end position="122"/>
    </location>
</feature>
<dbReference type="EMBL" id="JEME01000030">
    <property type="protein sequence ID" value="KYG11414.1"/>
    <property type="molecule type" value="Genomic_DNA"/>
</dbReference>
<gene>
    <name evidence="2" type="ORF">BE21_57530</name>
</gene>
<dbReference type="AlphaFoldDB" id="A0A150U3K4"/>
<reference evidence="2 3" key="1">
    <citation type="submission" date="2014-02" db="EMBL/GenBank/DDBJ databases">
        <title>The small core and large imbalanced accessory genome model reveals a collaborative survival strategy of Sorangium cellulosum strains in nature.</title>
        <authorList>
            <person name="Han K."/>
            <person name="Peng R."/>
            <person name="Blom J."/>
            <person name="Li Y.-Z."/>
        </authorList>
    </citation>
    <scope>NUCLEOTIDE SEQUENCE [LARGE SCALE GENOMIC DNA]</scope>
    <source>
        <strain evidence="2 3">So0007-03</strain>
    </source>
</reference>
<sequence length="135" mass="15111">MADSGITGDYDELERLIGKFRGLSGRLRTVGVRRAAQAIQRVAREQYASGRGPDGEKWTPNKDGTTPPLERLTRQVKFRGDNGVITASGPDKLKYHQRGNWRLPARPPFPDKPGDLPEPWAEAADEMLRRTAEED</sequence>